<feature type="region of interest" description="Disordered" evidence="1">
    <location>
        <begin position="289"/>
        <end position="313"/>
    </location>
</feature>
<comment type="caution">
    <text evidence="2">The sequence shown here is derived from an EMBL/GenBank/DDBJ whole genome shotgun (WGS) entry which is preliminary data.</text>
</comment>
<sequence>MQGRGKREILEKTRRLAALSGTTLTPCENPEATPPGIERSSHWCSAKTANRLCDKKAELTCRDGSFVVGDPIPLLGERVSGMSLKSDWLLRLAKHSLLVGLSAGARPVSAAILLARQQVGCLAAVVGGLALMHIHALRTQTGNSLESISRPLRTVVILHLISYLGEILHTTAHATGISLPLMARKGRLMAVLSPYFHMWEMWRDIAADRWVFTSTPFFPTIVPSRCSIFNSLRPQEESRTPKVWSKASTCLRLPPVSLSCFCDWNKCVSEEFRGALNIEVLRADEGENAAARNARAEETGDPRENPPTSGLVRHDYHLQKSGQGLNLVRLGGRRAG</sequence>
<reference evidence="2 3" key="1">
    <citation type="submission" date="2023-02" db="EMBL/GenBank/DDBJ databases">
        <title>LHISI_Scaffold_Assembly.</title>
        <authorList>
            <person name="Stuart O.P."/>
            <person name="Cleave R."/>
            <person name="Magrath M.J.L."/>
            <person name="Mikheyev A.S."/>
        </authorList>
    </citation>
    <scope>NUCLEOTIDE SEQUENCE [LARGE SCALE GENOMIC DNA]</scope>
    <source>
        <strain evidence="2">Daus_M_001</strain>
        <tissue evidence="2">Leg muscle</tissue>
    </source>
</reference>
<dbReference type="Proteomes" id="UP001159363">
    <property type="component" value="Chromosome 10"/>
</dbReference>
<evidence type="ECO:0000313" key="3">
    <source>
        <dbReference type="Proteomes" id="UP001159363"/>
    </source>
</evidence>
<gene>
    <name evidence="2" type="ORF">PR048_025734</name>
</gene>
<name>A0ABQ9GJC6_9NEOP</name>
<proteinExistence type="predicted"/>
<evidence type="ECO:0000256" key="1">
    <source>
        <dbReference type="SAM" id="MobiDB-lite"/>
    </source>
</evidence>
<protein>
    <submittedName>
        <fullName evidence="2">Uncharacterized protein</fullName>
    </submittedName>
</protein>
<organism evidence="2 3">
    <name type="scientific">Dryococelus australis</name>
    <dbReference type="NCBI Taxonomy" id="614101"/>
    <lineage>
        <taxon>Eukaryota</taxon>
        <taxon>Metazoa</taxon>
        <taxon>Ecdysozoa</taxon>
        <taxon>Arthropoda</taxon>
        <taxon>Hexapoda</taxon>
        <taxon>Insecta</taxon>
        <taxon>Pterygota</taxon>
        <taxon>Neoptera</taxon>
        <taxon>Polyneoptera</taxon>
        <taxon>Phasmatodea</taxon>
        <taxon>Verophasmatodea</taxon>
        <taxon>Anareolatae</taxon>
        <taxon>Phasmatidae</taxon>
        <taxon>Eurycanthinae</taxon>
        <taxon>Dryococelus</taxon>
    </lineage>
</organism>
<evidence type="ECO:0000313" key="2">
    <source>
        <dbReference type="EMBL" id="KAJ8872132.1"/>
    </source>
</evidence>
<accession>A0ABQ9GJC6</accession>
<feature type="compositionally biased region" description="Basic and acidic residues" evidence="1">
    <location>
        <begin position="294"/>
        <end position="304"/>
    </location>
</feature>
<keyword evidence="3" id="KW-1185">Reference proteome</keyword>
<dbReference type="EMBL" id="JARBHB010000011">
    <property type="protein sequence ID" value="KAJ8872132.1"/>
    <property type="molecule type" value="Genomic_DNA"/>
</dbReference>